<gene>
    <name evidence="1" type="ORF">E3O10_11320</name>
</gene>
<keyword evidence="2" id="KW-1185">Reference proteome</keyword>
<proteinExistence type="predicted"/>
<dbReference type="RefSeq" id="WP_092106078.1">
    <property type="nucleotide sequence ID" value="NZ_FOCN01000001.1"/>
</dbReference>
<organism evidence="1 2">
    <name type="scientific">Cryobacterium luteum</name>
    <dbReference type="NCBI Taxonomy" id="1424661"/>
    <lineage>
        <taxon>Bacteria</taxon>
        <taxon>Bacillati</taxon>
        <taxon>Actinomycetota</taxon>
        <taxon>Actinomycetes</taxon>
        <taxon>Micrococcales</taxon>
        <taxon>Microbacteriaceae</taxon>
        <taxon>Cryobacterium</taxon>
    </lineage>
</organism>
<comment type="caution">
    <text evidence="1">The sequence shown here is derived from an EMBL/GenBank/DDBJ whole genome shotgun (WGS) entry which is preliminary data.</text>
</comment>
<protein>
    <submittedName>
        <fullName evidence="1">Uncharacterized protein</fullName>
    </submittedName>
</protein>
<dbReference type="OrthoDB" id="3748032at2"/>
<dbReference type="AlphaFoldDB" id="A0A1H8A7Z8"/>
<dbReference type="EMBL" id="SOFF01000031">
    <property type="protein sequence ID" value="TFB88400.1"/>
    <property type="molecule type" value="Genomic_DNA"/>
</dbReference>
<accession>A0A1H8A7Z8</accession>
<evidence type="ECO:0000313" key="2">
    <source>
        <dbReference type="Proteomes" id="UP000297654"/>
    </source>
</evidence>
<dbReference type="STRING" id="1424661.SAMN05216281_10141"/>
<name>A0A1H8A7Z8_9MICO</name>
<sequence>MNTVLQKVVTPQASAAYLTSGWDRVSGFAVQAGDVAFATTPAQLFEIHGLGYPGSPFSASDPYLDVLRFPSTPTQQLVNAIGGIDQATRSMTDGPFVDRAPFTGTGFATAGERIVPLWWLTHTRLAPDSVLVRIFTDGSSQELARYPDVGHGWVVDGLAVARRSPRSRFVGTLASFNQAYYLADVLDGGTRIALAMDEQPADPLFAQTAPGKWRREIARAEAGDIVELNVEASWNGLRLRIVDEWSDDTGVVLSRGSYVGHNADLAEGLRLIKLEAGVYEITLPKAALEDVKTIQLTSP</sequence>
<reference evidence="1 2" key="1">
    <citation type="submission" date="2019-03" db="EMBL/GenBank/DDBJ databases">
        <title>Genomics of glacier-inhabiting Cryobacterium strains.</title>
        <authorList>
            <person name="Liu Q."/>
            <person name="Xin Y.-H."/>
        </authorList>
    </citation>
    <scope>NUCLEOTIDE SEQUENCE [LARGE SCALE GENOMIC DNA]</scope>
    <source>
        <strain evidence="1 2">Hh15</strain>
    </source>
</reference>
<evidence type="ECO:0000313" key="1">
    <source>
        <dbReference type="EMBL" id="TFB88400.1"/>
    </source>
</evidence>
<dbReference type="Proteomes" id="UP000297654">
    <property type="component" value="Unassembled WGS sequence"/>
</dbReference>